<sequence>MKIKQISAVLSGALLIGSLSPSISQAATQKETPVKTEQVQEKQNNQNNNFIPIQTNEQFNQTLNTTKTFTPYVKVNAEGLLYINATADEIGITNEEYQNFLNGLNLENEYIKKGYFTLEKNEQGNPGKLSTTQALNSYVNNDLSQFKELQSSSAGFYGWGFGLKLSNSETQSLAEAMAWGSAAIWVAAELAAAGYVTIPASVPLGLIAAIVGLGAATLAVVNKGKGVTVGITWTGHPHIHRN</sequence>
<dbReference type="Proteomes" id="UP000195077">
    <property type="component" value="Unassembled WGS sequence"/>
</dbReference>
<keyword evidence="1" id="KW-0732">Signal</keyword>
<protein>
    <recommendedName>
        <fullName evidence="4">NADH dehydrogenase</fullName>
    </recommendedName>
</protein>
<gene>
    <name evidence="2" type="ORF">BK775_00170</name>
</gene>
<proteinExistence type="predicted"/>
<dbReference type="AlphaFoldDB" id="A0A9X6KXQ7"/>
<name>A0A9X6KXQ7_BACTU</name>
<dbReference type="RefSeq" id="WP_021728966.1">
    <property type="nucleotide sequence ID" value="NZ_CP083098.1"/>
</dbReference>
<comment type="caution">
    <text evidence="2">The sequence shown here is derived from an EMBL/GenBank/DDBJ whole genome shotgun (WGS) entry which is preliminary data.</text>
</comment>
<feature type="chain" id="PRO_5040902601" description="NADH dehydrogenase" evidence="1">
    <location>
        <begin position="27"/>
        <end position="242"/>
    </location>
</feature>
<evidence type="ECO:0000313" key="3">
    <source>
        <dbReference type="Proteomes" id="UP000195077"/>
    </source>
</evidence>
<evidence type="ECO:0000256" key="1">
    <source>
        <dbReference type="SAM" id="SignalP"/>
    </source>
</evidence>
<evidence type="ECO:0000313" key="2">
    <source>
        <dbReference type="EMBL" id="OUA33033.1"/>
    </source>
</evidence>
<accession>A0A9X6KXQ7</accession>
<reference evidence="2 3" key="1">
    <citation type="submission" date="2016-10" db="EMBL/GenBank/DDBJ databases">
        <title>Comparative genomics of Bacillus thuringiensis reveals a path to pathogens against multiple invertebrate hosts.</title>
        <authorList>
            <person name="Zheng J."/>
            <person name="Gao Q."/>
            <person name="Liu H."/>
            <person name="Peng D."/>
            <person name="Ruan L."/>
            <person name="Sun M."/>
        </authorList>
    </citation>
    <scope>NUCLEOTIDE SEQUENCE [LARGE SCALE GENOMIC DNA]</scope>
    <source>
        <strain evidence="2">I13</strain>
    </source>
</reference>
<organism evidence="2 3">
    <name type="scientific">Bacillus thuringiensis</name>
    <dbReference type="NCBI Taxonomy" id="1428"/>
    <lineage>
        <taxon>Bacteria</taxon>
        <taxon>Bacillati</taxon>
        <taxon>Bacillota</taxon>
        <taxon>Bacilli</taxon>
        <taxon>Bacillales</taxon>
        <taxon>Bacillaceae</taxon>
        <taxon>Bacillus</taxon>
        <taxon>Bacillus cereus group</taxon>
    </lineage>
</organism>
<evidence type="ECO:0008006" key="4">
    <source>
        <dbReference type="Google" id="ProtNLM"/>
    </source>
</evidence>
<feature type="signal peptide" evidence="1">
    <location>
        <begin position="1"/>
        <end position="26"/>
    </location>
</feature>
<dbReference type="EMBL" id="NFEN01000005">
    <property type="protein sequence ID" value="OUA33033.1"/>
    <property type="molecule type" value="Genomic_DNA"/>
</dbReference>